<dbReference type="Proteomes" id="UP000789920">
    <property type="component" value="Unassembled WGS sequence"/>
</dbReference>
<feature type="non-terminal residue" evidence="1">
    <location>
        <position position="1"/>
    </location>
</feature>
<gene>
    <name evidence="1" type="ORF">RPERSI_LOCUS72</name>
</gene>
<sequence length="51" mass="6038">VIESDFFTGERATLSTIERGLFDTTNEYISAVIRNQILYHYTFKSIEQQKY</sequence>
<protein>
    <submittedName>
        <fullName evidence="1">26618_t:CDS:1</fullName>
    </submittedName>
</protein>
<evidence type="ECO:0000313" key="2">
    <source>
        <dbReference type="Proteomes" id="UP000789920"/>
    </source>
</evidence>
<name>A0ACA9K8E7_9GLOM</name>
<organism evidence="1 2">
    <name type="scientific">Racocetra persica</name>
    <dbReference type="NCBI Taxonomy" id="160502"/>
    <lineage>
        <taxon>Eukaryota</taxon>
        <taxon>Fungi</taxon>
        <taxon>Fungi incertae sedis</taxon>
        <taxon>Mucoromycota</taxon>
        <taxon>Glomeromycotina</taxon>
        <taxon>Glomeromycetes</taxon>
        <taxon>Diversisporales</taxon>
        <taxon>Gigasporaceae</taxon>
        <taxon>Racocetra</taxon>
    </lineage>
</organism>
<reference evidence="1" key="1">
    <citation type="submission" date="2021-06" db="EMBL/GenBank/DDBJ databases">
        <authorList>
            <person name="Kallberg Y."/>
            <person name="Tangrot J."/>
            <person name="Rosling A."/>
        </authorList>
    </citation>
    <scope>NUCLEOTIDE SEQUENCE</scope>
    <source>
        <strain evidence="1">MA461A</strain>
    </source>
</reference>
<dbReference type="EMBL" id="CAJVQC010000048">
    <property type="protein sequence ID" value="CAG8459023.1"/>
    <property type="molecule type" value="Genomic_DNA"/>
</dbReference>
<keyword evidence="2" id="KW-1185">Reference proteome</keyword>
<proteinExistence type="predicted"/>
<accession>A0ACA9K8E7</accession>
<evidence type="ECO:0000313" key="1">
    <source>
        <dbReference type="EMBL" id="CAG8459023.1"/>
    </source>
</evidence>
<comment type="caution">
    <text evidence="1">The sequence shown here is derived from an EMBL/GenBank/DDBJ whole genome shotgun (WGS) entry which is preliminary data.</text>
</comment>